<keyword evidence="1" id="KW-0472">Membrane</keyword>
<evidence type="ECO:0000313" key="2">
    <source>
        <dbReference type="EMBL" id="SHI61438.1"/>
    </source>
</evidence>
<evidence type="ECO:0008006" key="4">
    <source>
        <dbReference type="Google" id="ProtNLM"/>
    </source>
</evidence>
<sequence>MSWEGRASSHRGITIAAAVAAASWALPGALVILGGALDPSHLSGMPDLCPTHRITGFWCPLCGGTRATAALLRGDLGTALAYNPFALATEVVAVLFVARWAVRRLVGRPGAFLTSAEAIGYGIACAGFLVLRNLPGMWEQLSPLLGPPG</sequence>
<feature type="transmembrane region" description="Helical" evidence="1">
    <location>
        <begin position="80"/>
        <end position="98"/>
    </location>
</feature>
<comment type="caution">
    <text evidence="2">The sequence shown here is derived from an EMBL/GenBank/DDBJ whole genome shotgun (WGS) entry which is preliminary data.</text>
</comment>
<dbReference type="EMBL" id="FQYL01000003">
    <property type="protein sequence ID" value="SHI61438.1"/>
    <property type="molecule type" value="Genomic_DNA"/>
</dbReference>
<accession>A0ABY1I5F9</accession>
<keyword evidence="3" id="KW-1185">Reference proteome</keyword>
<reference evidence="2 3" key="1">
    <citation type="submission" date="2016-11" db="EMBL/GenBank/DDBJ databases">
        <authorList>
            <person name="Varghese N."/>
            <person name="Submissions S."/>
        </authorList>
    </citation>
    <scope>NUCLEOTIDE SEQUENCE [LARGE SCALE GENOMIC DNA]</scope>
    <source>
        <strain evidence="2 3">PA</strain>
    </source>
</reference>
<dbReference type="Pfam" id="PF10825">
    <property type="entry name" value="DUF2752"/>
    <property type="match status" value="1"/>
</dbReference>
<organism evidence="2 3">
    <name type="scientific">Actinomyces denticolens</name>
    <dbReference type="NCBI Taxonomy" id="52767"/>
    <lineage>
        <taxon>Bacteria</taxon>
        <taxon>Bacillati</taxon>
        <taxon>Actinomycetota</taxon>
        <taxon>Actinomycetes</taxon>
        <taxon>Actinomycetales</taxon>
        <taxon>Actinomycetaceae</taxon>
        <taxon>Actinomyces</taxon>
    </lineage>
</organism>
<evidence type="ECO:0000313" key="3">
    <source>
        <dbReference type="Proteomes" id="UP000184390"/>
    </source>
</evidence>
<protein>
    <recommendedName>
        <fullName evidence="4">DUF2752 domain-containing protein</fullName>
    </recommendedName>
</protein>
<keyword evidence="1" id="KW-1133">Transmembrane helix</keyword>
<gene>
    <name evidence="2" type="ORF">SAMN05216246_103142</name>
</gene>
<dbReference type="InterPro" id="IPR021215">
    <property type="entry name" value="DUF2752"/>
</dbReference>
<name>A0ABY1I5F9_9ACTO</name>
<evidence type="ECO:0000256" key="1">
    <source>
        <dbReference type="SAM" id="Phobius"/>
    </source>
</evidence>
<proteinExistence type="predicted"/>
<feature type="transmembrane region" description="Helical" evidence="1">
    <location>
        <begin position="110"/>
        <end position="131"/>
    </location>
</feature>
<feature type="transmembrane region" description="Helical" evidence="1">
    <location>
        <begin position="12"/>
        <end position="37"/>
    </location>
</feature>
<keyword evidence="1" id="KW-0812">Transmembrane</keyword>
<dbReference type="Proteomes" id="UP000184390">
    <property type="component" value="Unassembled WGS sequence"/>
</dbReference>